<protein>
    <submittedName>
        <fullName evidence="2">Uncharacterized protein</fullName>
    </submittedName>
</protein>
<accession>A0A1H8DBY2</accession>
<dbReference type="STRING" id="917.SAMN05216326_11659"/>
<feature type="chain" id="PRO_5011697585" evidence="1">
    <location>
        <begin position="26"/>
        <end position="271"/>
    </location>
</feature>
<dbReference type="RefSeq" id="WP_090629683.1">
    <property type="nucleotide sequence ID" value="NZ_FOCP01000006.1"/>
</dbReference>
<keyword evidence="1" id="KW-0732">Signal</keyword>
<reference evidence="2 3" key="1">
    <citation type="submission" date="2016-10" db="EMBL/GenBank/DDBJ databases">
        <authorList>
            <person name="de Groot N.N."/>
        </authorList>
    </citation>
    <scope>NUCLEOTIDE SEQUENCE [LARGE SCALE GENOMIC DNA]</scope>
    <source>
        <strain evidence="2 3">Nm22</strain>
    </source>
</reference>
<organism evidence="2 3">
    <name type="scientific">Nitrosomonas marina</name>
    <dbReference type="NCBI Taxonomy" id="917"/>
    <lineage>
        <taxon>Bacteria</taxon>
        <taxon>Pseudomonadati</taxon>
        <taxon>Pseudomonadota</taxon>
        <taxon>Betaproteobacteria</taxon>
        <taxon>Nitrosomonadales</taxon>
        <taxon>Nitrosomonadaceae</taxon>
        <taxon>Nitrosomonas</taxon>
    </lineage>
</organism>
<proteinExistence type="predicted"/>
<sequence>MMQQLKVVCNTVVLIFILSAANAVAEDDHDHDHDHGHELHEGDINPWRVGAEIFTDSVLFETDFGDLGGGPFVTDDPGVDVNVQAGAFTPGNWLRFQPVGQLLYWDGAQWTDVVPNGERIEITDILSNVTSFNTSGVSETAGVIGEVDSNGSVHEHLSFTIFDASNSPGGSAGAYRIQFKLFESLPQSNTSVSIAASPIAIVFNRGLETESFELAVSAADALDNNAVFVAETGLLTIQHVNALGTVYKVKMQYSGNNQFQLIEAEEIIDAH</sequence>
<feature type="signal peptide" evidence="1">
    <location>
        <begin position="1"/>
        <end position="25"/>
    </location>
</feature>
<evidence type="ECO:0000256" key="1">
    <source>
        <dbReference type="SAM" id="SignalP"/>
    </source>
</evidence>
<dbReference type="OrthoDB" id="5570760at2"/>
<dbReference type="AlphaFoldDB" id="A0A1H8DBY2"/>
<evidence type="ECO:0000313" key="3">
    <source>
        <dbReference type="Proteomes" id="UP000199459"/>
    </source>
</evidence>
<name>A0A1H8DBY2_9PROT</name>
<evidence type="ECO:0000313" key="2">
    <source>
        <dbReference type="EMBL" id="SEN04770.1"/>
    </source>
</evidence>
<gene>
    <name evidence="2" type="ORF">SAMN05216325_106155</name>
</gene>
<dbReference type="Proteomes" id="UP000199459">
    <property type="component" value="Unassembled WGS sequence"/>
</dbReference>
<dbReference type="EMBL" id="FOCP01000006">
    <property type="protein sequence ID" value="SEN04770.1"/>
    <property type="molecule type" value="Genomic_DNA"/>
</dbReference>